<evidence type="ECO:0000256" key="1">
    <source>
        <dbReference type="SAM" id="Phobius"/>
    </source>
</evidence>
<name>A0AAD6MAH4_9ROSI</name>
<accession>A0AAD6MAH4</accession>
<comment type="caution">
    <text evidence="2">The sequence shown here is derived from an EMBL/GenBank/DDBJ whole genome shotgun (WGS) entry which is preliminary data.</text>
</comment>
<keyword evidence="1" id="KW-0812">Transmembrane</keyword>
<proteinExistence type="predicted"/>
<reference evidence="2" key="1">
    <citation type="journal article" date="2023" name="Mol. Ecol. Resour.">
        <title>Chromosome-level genome assembly of a triploid poplar Populus alba 'Berolinensis'.</title>
        <authorList>
            <person name="Chen S."/>
            <person name="Yu Y."/>
            <person name="Wang X."/>
            <person name="Wang S."/>
            <person name="Zhang T."/>
            <person name="Zhou Y."/>
            <person name="He R."/>
            <person name="Meng N."/>
            <person name="Wang Y."/>
            <person name="Liu W."/>
            <person name="Liu Z."/>
            <person name="Liu J."/>
            <person name="Guo Q."/>
            <person name="Huang H."/>
            <person name="Sederoff R.R."/>
            <person name="Wang G."/>
            <person name="Qu G."/>
            <person name="Chen S."/>
        </authorList>
    </citation>
    <scope>NUCLEOTIDE SEQUENCE</scope>
    <source>
        <strain evidence="2">SC-2020</strain>
    </source>
</reference>
<dbReference type="AlphaFoldDB" id="A0AAD6MAH4"/>
<sequence>MGLNLLGIINVYHFVLYFVALFVTKDEHSTVFDDIGSRPHKNYGEKCSSFVFEIKMLLPRGCMIAQSMV</sequence>
<gene>
    <name evidence="2" type="ORF">NC653_024987</name>
</gene>
<evidence type="ECO:0000313" key="2">
    <source>
        <dbReference type="EMBL" id="KAJ6981747.1"/>
    </source>
</evidence>
<keyword evidence="3" id="KW-1185">Reference proteome</keyword>
<feature type="transmembrane region" description="Helical" evidence="1">
    <location>
        <begin position="6"/>
        <end position="23"/>
    </location>
</feature>
<evidence type="ECO:0000313" key="3">
    <source>
        <dbReference type="Proteomes" id="UP001164929"/>
    </source>
</evidence>
<protein>
    <submittedName>
        <fullName evidence="2">Uncharacterized protein</fullName>
    </submittedName>
</protein>
<dbReference type="EMBL" id="JAQIZT010000010">
    <property type="protein sequence ID" value="KAJ6981747.1"/>
    <property type="molecule type" value="Genomic_DNA"/>
</dbReference>
<keyword evidence="1" id="KW-1133">Transmembrane helix</keyword>
<keyword evidence="1" id="KW-0472">Membrane</keyword>
<dbReference type="Proteomes" id="UP001164929">
    <property type="component" value="Chromosome 10"/>
</dbReference>
<organism evidence="2 3">
    <name type="scientific">Populus alba x Populus x berolinensis</name>
    <dbReference type="NCBI Taxonomy" id="444605"/>
    <lineage>
        <taxon>Eukaryota</taxon>
        <taxon>Viridiplantae</taxon>
        <taxon>Streptophyta</taxon>
        <taxon>Embryophyta</taxon>
        <taxon>Tracheophyta</taxon>
        <taxon>Spermatophyta</taxon>
        <taxon>Magnoliopsida</taxon>
        <taxon>eudicotyledons</taxon>
        <taxon>Gunneridae</taxon>
        <taxon>Pentapetalae</taxon>
        <taxon>rosids</taxon>
        <taxon>fabids</taxon>
        <taxon>Malpighiales</taxon>
        <taxon>Salicaceae</taxon>
        <taxon>Saliceae</taxon>
        <taxon>Populus</taxon>
    </lineage>
</organism>